<name>A0A397UGA1_9GLOM</name>
<organism evidence="1 2">
    <name type="scientific">Gigaspora rosea</name>
    <dbReference type="NCBI Taxonomy" id="44941"/>
    <lineage>
        <taxon>Eukaryota</taxon>
        <taxon>Fungi</taxon>
        <taxon>Fungi incertae sedis</taxon>
        <taxon>Mucoromycota</taxon>
        <taxon>Glomeromycotina</taxon>
        <taxon>Glomeromycetes</taxon>
        <taxon>Diversisporales</taxon>
        <taxon>Gigasporaceae</taxon>
        <taxon>Gigaspora</taxon>
    </lineage>
</organism>
<reference evidence="1 2" key="1">
    <citation type="submission" date="2018-06" db="EMBL/GenBank/DDBJ databases">
        <title>Comparative genomics reveals the genomic features of Rhizophagus irregularis, R. cerebriforme, R. diaphanum and Gigaspora rosea, and their symbiotic lifestyle signature.</title>
        <authorList>
            <person name="Morin E."/>
            <person name="San Clemente H."/>
            <person name="Chen E.C.H."/>
            <person name="De La Providencia I."/>
            <person name="Hainaut M."/>
            <person name="Kuo A."/>
            <person name="Kohler A."/>
            <person name="Murat C."/>
            <person name="Tang N."/>
            <person name="Roy S."/>
            <person name="Loubradou J."/>
            <person name="Henrissat B."/>
            <person name="Grigoriev I.V."/>
            <person name="Corradi N."/>
            <person name="Roux C."/>
            <person name="Martin F.M."/>
        </authorList>
    </citation>
    <scope>NUCLEOTIDE SEQUENCE [LARGE SCALE GENOMIC DNA]</scope>
    <source>
        <strain evidence="1 2">DAOM 194757</strain>
    </source>
</reference>
<comment type="caution">
    <text evidence="1">The sequence shown here is derived from an EMBL/GenBank/DDBJ whole genome shotgun (WGS) entry which is preliminary data.</text>
</comment>
<accession>A0A397UGA1</accession>
<gene>
    <name evidence="1" type="ORF">C2G38_2212131</name>
</gene>
<dbReference type="AlphaFoldDB" id="A0A397UGA1"/>
<proteinExistence type="predicted"/>
<dbReference type="EMBL" id="QKWP01001533">
    <property type="protein sequence ID" value="RIB08238.1"/>
    <property type="molecule type" value="Genomic_DNA"/>
</dbReference>
<protein>
    <submittedName>
        <fullName evidence="1">Uncharacterized protein</fullName>
    </submittedName>
</protein>
<evidence type="ECO:0000313" key="1">
    <source>
        <dbReference type="EMBL" id="RIB08238.1"/>
    </source>
</evidence>
<dbReference type="Proteomes" id="UP000266673">
    <property type="component" value="Unassembled WGS sequence"/>
</dbReference>
<dbReference type="OrthoDB" id="2374426at2759"/>
<sequence>MASGNDEIDNFIKKFQFKATEYEKVIEWIPFDKLINLQEINEESDLVFFGPTNNKCRQEGFGKVYSSIWLDGK</sequence>
<keyword evidence="2" id="KW-1185">Reference proteome</keyword>
<evidence type="ECO:0000313" key="2">
    <source>
        <dbReference type="Proteomes" id="UP000266673"/>
    </source>
</evidence>